<accession>E5R2V3</accession>
<dbReference type="VEuPathDB" id="FungiDB:MGYG_00912"/>
<evidence type="ECO:0000313" key="1">
    <source>
        <dbReference type="EMBL" id="EFQ97874.1"/>
    </source>
</evidence>
<protein>
    <submittedName>
        <fullName evidence="1">Uncharacterized protein</fullName>
    </submittedName>
</protein>
<organism evidence="2">
    <name type="scientific">Arthroderma gypseum (strain ATCC MYA-4604 / CBS 118893)</name>
    <name type="common">Microsporum gypseum</name>
    <dbReference type="NCBI Taxonomy" id="535722"/>
    <lineage>
        <taxon>Eukaryota</taxon>
        <taxon>Fungi</taxon>
        <taxon>Dikarya</taxon>
        <taxon>Ascomycota</taxon>
        <taxon>Pezizomycotina</taxon>
        <taxon>Eurotiomycetes</taxon>
        <taxon>Eurotiomycetidae</taxon>
        <taxon>Onygenales</taxon>
        <taxon>Arthrodermataceae</taxon>
        <taxon>Nannizzia</taxon>
    </lineage>
</organism>
<dbReference type="InParanoid" id="E5R2V3"/>
<keyword evidence="2" id="KW-1185">Reference proteome</keyword>
<proteinExistence type="predicted"/>
<dbReference type="OMA" id="DHDWPIL"/>
<dbReference type="HOGENOM" id="CLU_119676_0_0_1"/>
<dbReference type="Proteomes" id="UP000002669">
    <property type="component" value="Unassembled WGS sequence"/>
</dbReference>
<sequence length="166" mass="18751">MSSQDRETPQDGVLSRLLSGLPEETPQIKFYPDKGPKVTADLQEGVLVLEIMALLPHERAAQEFQRSIDFRILTMGLWSEILNNGTSRITSLDQRFIKEPDASFTPYNINWPTFTMEAGLSENKAKLAIDAKGWLESAGSKTEGVITVKVDRNALEITLTRWEWKK</sequence>
<dbReference type="eggNOG" id="ENOG502T6QT">
    <property type="taxonomic scope" value="Eukaryota"/>
</dbReference>
<reference evidence="2" key="1">
    <citation type="journal article" date="2012" name="MBio">
        <title>Comparative genome analysis of Trichophyton rubrum and related dermatophytes reveals candidate genes involved in infection.</title>
        <authorList>
            <person name="Martinez D.A."/>
            <person name="Oliver B.G."/>
            <person name="Graeser Y."/>
            <person name="Goldberg J.M."/>
            <person name="Li W."/>
            <person name="Martinez-Rossi N.M."/>
            <person name="Monod M."/>
            <person name="Shelest E."/>
            <person name="Barton R.C."/>
            <person name="Birch E."/>
            <person name="Brakhage A.A."/>
            <person name="Chen Z."/>
            <person name="Gurr S.J."/>
            <person name="Heiman D."/>
            <person name="Heitman J."/>
            <person name="Kosti I."/>
            <person name="Rossi A."/>
            <person name="Saif S."/>
            <person name="Samalova M."/>
            <person name="Saunders C.W."/>
            <person name="Shea T."/>
            <person name="Summerbell R.C."/>
            <person name="Xu J."/>
            <person name="Young S."/>
            <person name="Zeng Q."/>
            <person name="Birren B.W."/>
            <person name="Cuomo C.A."/>
            <person name="White T.C."/>
        </authorList>
    </citation>
    <scope>NUCLEOTIDE SEQUENCE [LARGE SCALE GENOMIC DNA]</scope>
    <source>
        <strain evidence="2">ATCC MYA-4604 / CBS 118893</strain>
    </source>
</reference>
<dbReference type="GeneID" id="10032148"/>
<dbReference type="EMBL" id="DS989822">
    <property type="protein sequence ID" value="EFQ97874.1"/>
    <property type="molecule type" value="Genomic_DNA"/>
</dbReference>
<dbReference type="RefSeq" id="XP_003176826.1">
    <property type="nucleotide sequence ID" value="XM_003176778.1"/>
</dbReference>
<dbReference type="OrthoDB" id="76567at2759"/>
<name>E5R2V3_ARTGP</name>
<dbReference type="AlphaFoldDB" id="E5R2V3"/>
<evidence type="ECO:0000313" key="2">
    <source>
        <dbReference type="Proteomes" id="UP000002669"/>
    </source>
</evidence>
<gene>
    <name evidence="1" type="ORF">MGYG_00912</name>
</gene>